<dbReference type="EMBL" id="RJLN01000095">
    <property type="protein sequence ID" value="RNL91009.1"/>
    <property type="molecule type" value="Genomic_DNA"/>
</dbReference>
<sequence>MVEVLRAGLFGVEADDAWDDLFAGAYADEAAGVAAEPEDLPGAGEQGVVASGDAQANIA</sequence>
<dbReference type="Proteomes" id="UP000280698">
    <property type="component" value="Unassembled WGS sequence"/>
</dbReference>
<gene>
    <name evidence="2" type="ORF">EFE23_23705</name>
</gene>
<feature type="region of interest" description="Disordered" evidence="1">
    <location>
        <begin position="36"/>
        <end position="59"/>
    </location>
</feature>
<dbReference type="RefSeq" id="WP_123243134.1">
    <property type="nucleotide sequence ID" value="NZ_JAAHBY010000095.1"/>
</dbReference>
<evidence type="ECO:0000313" key="3">
    <source>
        <dbReference type="Proteomes" id="UP000280698"/>
    </source>
</evidence>
<name>A0ABX9WCG0_9ACTN</name>
<evidence type="ECO:0000256" key="1">
    <source>
        <dbReference type="SAM" id="MobiDB-lite"/>
    </source>
</evidence>
<organism evidence="2 3">
    <name type="scientific">Micromonospora solifontis</name>
    <dbReference type="NCBI Taxonomy" id="2487138"/>
    <lineage>
        <taxon>Bacteria</taxon>
        <taxon>Bacillati</taxon>
        <taxon>Actinomycetota</taxon>
        <taxon>Actinomycetes</taxon>
        <taxon>Micromonosporales</taxon>
        <taxon>Micromonosporaceae</taxon>
        <taxon>Micromonospora</taxon>
    </lineage>
</organism>
<evidence type="ECO:0000313" key="2">
    <source>
        <dbReference type="EMBL" id="RNL91009.1"/>
    </source>
</evidence>
<keyword evidence="3" id="KW-1185">Reference proteome</keyword>
<protein>
    <submittedName>
        <fullName evidence="2">Uncharacterized protein</fullName>
    </submittedName>
</protein>
<reference evidence="2 3" key="1">
    <citation type="submission" date="2018-11" db="EMBL/GenBank/DDBJ databases">
        <title>Micromonospora sp. PPF5-17, a new actinomycetes isolated from a hot spring soil.</title>
        <authorList>
            <person name="Thawai C."/>
        </authorList>
    </citation>
    <scope>NUCLEOTIDE SEQUENCE [LARGE SCALE GENOMIC DNA]</scope>
    <source>
        <strain evidence="2 3">PPF5-17</strain>
    </source>
</reference>
<accession>A0ABX9WCG0</accession>
<proteinExistence type="predicted"/>
<comment type="caution">
    <text evidence="2">The sequence shown here is derived from an EMBL/GenBank/DDBJ whole genome shotgun (WGS) entry which is preliminary data.</text>
</comment>